<accession>A0A417Z9S6</accession>
<proteinExistence type="predicted"/>
<dbReference type="AlphaFoldDB" id="A0A417Z9S6"/>
<dbReference type="PANTHER" id="PTHR22916">
    <property type="entry name" value="GLYCOSYLTRANSFERASE"/>
    <property type="match status" value="1"/>
</dbReference>
<dbReference type="Gene3D" id="3.90.550.10">
    <property type="entry name" value="Spore Coat Polysaccharide Biosynthesis Protein SpsA, Chain A"/>
    <property type="match status" value="1"/>
</dbReference>
<evidence type="ECO:0000259" key="1">
    <source>
        <dbReference type="Pfam" id="PF00535"/>
    </source>
</evidence>
<name>A0A417Z9S6_9LACO</name>
<reference evidence="2 3" key="1">
    <citation type="submission" date="2018-07" db="EMBL/GenBank/DDBJ databases">
        <title>Genome sequences of six Lactobacillus spp. isolated from bumble bee guts.</title>
        <authorList>
            <person name="Motta E.V.S."/>
            <person name="Moran N.A."/>
        </authorList>
    </citation>
    <scope>NUCLEOTIDE SEQUENCE [LARGE SCALE GENOMIC DNA]</scope>
    <source>
        <strain evidence="2 3">LV-8.1</strain>
    </source>
</reference>
<organism evidence="2 3">
    <name type="scientific">Bombilactobacillus bombi</name>
    <dbReference type="NCBI Taxonomy" id="1303590"/>
    <lineage>
        <taxon>Bacteria</taxon>
        <taxon>Bacillati</taxon>
        <taxon>Bacillota</taxon>
        <taxon>Bacilli</taxon>
        <taxon>Lactobacillales</taxon>
        <taxon>Lactobacillaceae</taxon>
        <taxon>Bombilactobacillus</taxon>
    </lineage>
</organism>
<protein>
    <submittedName>
        <fullName evidence="2">Glycosyltransferase family 2 protein</fullName>
    </submittedName>
</protein>
<feature type="domain" description="Glycosyltransferase 2-like" evidence="1">
    <location>
        <begin position="10"/>
        <end position="119"/>
    </location>
</feature>
<evidence type="ECO:0000313" key="3">
    <source>
        <dbReference type="Proteomes" id="UP000284822"/>
    </source>
</evidence>
<keyword evidence="2" id="KW-0808">Transferase</keyword>
<dbReference type="InterPro" id="IPR029044">
    <property type="entry name" value="Nucleotide-diphossugar_trans"/>
</dbReference>
<dbReference type="CDD" id="cd04196">
    <property type="entry name" value="GT_2_like_d"/>
    <property type="match status" value="1"/>
</dbReference>
<evidence type="ECO:0000313" key="2">
    <source>
        <dbReference type="EMBL" id="RHW47396.1"/>
    </source>
</evidence>
<gene>
    <name evidence="2" type="ORF">DS832_04425</name>
</gene>
<dbReference type="InterPro" id="IPR001173">
    <property type="entry name" value="Glyco_trans_2-like"/>
</dbReference>
<dbReference type="PANTHER" id="PTHR22916:SF3">
    <property type="entry name" value="UDP-GLCNAC:BETAGAL BETA-1,3-N-ACETYLGLUCOSAMINYLTRANSFERASE-LIKE PROTEIN 1"/>
    <property type="match status" value="1"/>
</dbReference>
<dbReference type="GO" id="GO:0016758">
    <property type="term" value="F:hexosyltransferase activity"/>
    <property type="evidence" value="ECO:0007669"/>
    <property type="project" value="UniProtKB-ARBA"/>
</dbReference>
<dbReference type="EMBL" id="QOCS01000008">
    <property type="protein sequence ID" value="RHW47396.1"/>
    <property type="molecule type" value="Genomic_DNA"/>
</dbReference>
<dbReference type="SUPFAM" id="SSF53448">
    <property type="entry name" value="Nucleotide-diphospho-sugar transferases"/>
    <property type="match status" value="1"/>
</dbReference>
<dbReference type="Proteomes" id="UP000284822">
    <property type="component" value="Unassembled WGS sequence"/>
</dbReference>
<dbReference type="Pfam" id="PF00535">
    <property type="entry name" value="Glycos_transf_2"/>
    <property type="match status" value="1"/>
</dbReference>
<dbReference type="RefSeq" id="WP_118910560.1">
    <property type="nucleotide sequence ID" value="NZ_QOCS01000008.1"/>
</dbReference>
<sequence length="312" mass="36598">MENNNRKVAIMMATYNGEKYLKQQINSILKQTYQNFVLLIRDDNSTDNTQNIINEYELNYPDKIVVIKDHFKAGSAKDNFGLLVRYVQEHCLDDFEYFMFSDQDDFWRANKVELSISRLLNCTQPTLVHTDLKVVDQNLKLINNSFMKMSSLNGNEHRLQRLLVQNTVVGCTMAWNKALMQIIKPNFDQAIMHDWFIALITCCYGKIVFINEGTILYRQHDDNAVGVKKEYSYEYIQYKLQNLNSVKLSLKNCVQQANYLINSYNLPLDLKKVVLNFINLFKSSVLKRKFLFVKQGYIKQGILRIIGEIFYI</sequence>
<comment type="caution">
    <text evidence="2">The sequence shown here is derived from an EMBL/GenBank/DDBJ whole genome shotgun (WGS) entry which is preliminary data.</text>
</comment>